<dbReference type="InterPro" id="IPR019618">
    <property type="entry name" value="Spore_germination_GerPA"/>
</dbReference>
<comment type="similarity">
    <text evidence="1">Belongs to the GerPA/GerPF family.</text>
</comment>
<dbReference type="Pfam" id="PF10676">
    <property type="entry name" value="gerPA"/>
    <property type="match status" value="1"/>
</dbReference>
<comment type="caution">
    <text evidence="2">The sequence shown here is derived from an EMBL/GenBank/DDBJ whole genome shotgun (WGS) entry which is preliminary data.</text>
</comment>
<accession>A0A4R1QF81</accession>
<dbReference type="EMBL" id="SLUL01000004">
    <property type="protein sequence ID" value="TCL51073.1"/>
    <property type="molecule type" value="Genomic_DNA"/>
</dbReference>
<evidence type="ECO:0000313" key="3">
    <source>
        <dbReference type="Proteomes" id="UP000295658"/>
    </source>
</evidence>
<dbReference type="AlphaFoldDB" id="A0A4R1QF81"/>
<protein>
    <submittedName>
        <fullName evidence="2">Spore germination protein PF</fullName>
    </submittedName>
</protein>
<dbReference type="OrthoDB" id="2382149at2"/>
<sequence length="74" mass="7480">MPSYIAGPIKITSVSGDSTVNFGDALQIAPKSSTKSLSGSGGGNSGDFLQTNTLVSFTNTIDPDLADTNTVANN</sequence>
<dbReference type="PANTHER" id="PTHR37808">
    <property type="entry name" value="SPORE GERMINATION PROTEIN-LIKE PROTEIN YDZR-RELATED"/>
    <property type="match status" value="1"/>
</dbReference>
<proteinExistence type="inferred from homology"/>
<keyword evidence="3" id="KW-1185">Reference proteome</keyword>
<dbReference type="Proteomes" id="UP000295658">
    <property type="component" value="Unassembled WGS sequence"/>
</dbReference>
<name>A0A4R1QF81_9BACL</name>
<dbReference type="PANTHER" id="PTHR37808:SF1">
    <property type="entry name" value="SPORE GERMINATION PROTEIN-LIKE PROTEIN YDZR"/>
    <property type="match status" value="1"/>
</dbReference>
<evidence type="ECO:0000313" key="2">
    <source>
        <dbReference type="EMBL" id="TCL51073.1"/>
    </source>
</evidence>
<dbReference type="RefSeq" id="WP_132947835.1">
    <property type="nucleotide sequence ID" value="NZ_BSVG01000004.1"/>
</dbReference>
<organism evidence="2 3">
    <name type="scientific">Thermolongibacillus altinsuensis</name>
    <dbReference type="NCBI Taxonomy" id="575256"/>
    <lineage>
        <taxon>Bacteria</taxon>
        <taxon>Bacillati</taxon>
        <taxon>Bacillota</taxon>
        <taxon>Bacilli</taxon>
        <taxon>Bacillales</taxon>
        <taxon>Anoxybacillaceae</taxon>
        <taxon>Thermolongibacillus</taxon>
    </lineage>
</organism>
<reference evidence="2 3" key="1">
    <citation type="submission" date="2019-03" db="EMBL/GenBank/DDBJ databases">
        <title>Genomic Encyclopedia of Type Strains, Phase IV (KMG-IV): sequencing the most valuable type-strain genomes for metagenomic binning, comparative biology and taxonomic classification.</title>
        <authorList>
            <person name="Goeker M."/>
        </authorList>
    </citation>
    <scope>NUCLEOTIDE SEQUENCE [LARGE SCALE GENOMIC DNA]</scope>
    <source>
        <strain evidence="2 3">DSM 24979</strain>
    </source>
</reference>
<evidence type="ECO:0000256" key="1">
    <source>
        <dbReference type="ARBA" id="ARBA00008103"/>
    </source>
</evidence>
<gene>
    <name evidence="2" type="ORF">EDD69_104126</name>
</gene>